<protein>
    <recommendedName>
        <fullName evidence="3">Fumarylacetoacetase-like C-terminal domain-containing protein</fullName>
    </recommendedName>
</protein>
<evidence type="ECO:0000256" key="2">
    <source>
        <dbReference type="ARBA" id="ARBA00022723"/>
    </source>
</evidence>
<evidence type="ECO:0000313" key="4">
    <source>
        <dbReference type="EMBL" id="VIP01364.1"/>
    </source>
</evidence>
<dbReference type="EMBL" id="LR593887">
    <property type="protein sequence ID" value="VTR98185.1"/>
    <property type="molecule type" value="Genomic_DNA"/>
</dbReference>
<dbReference type="Pfam" id="PF01557">
    <property type="entry name" value="FAA_hydrolase"/>
    <property type="match status" value="1"/>
</dbReference>
<evidence type="ECO:0000259" key="3">
    <source>
        <dbReference type="Pfam" id="PF01557"/>
    </source>
</evidence>
<dbReference type="RefSeq" id="WP_162656577.1">
    <property type="nucleotide sequence ID" value="NZ_LR593887.1"/>
</dbReference>
<comment type="similarity">
    <text evidence="1">Belongs to the FAH family.</text>
</comment>
<dbReference type="InterPro" id="IPR051121">
    <property type="entry name" value="FAH"/>
</dbReference>
<proteinExistence type="inferred from homology"/>
<dbReference type="EMBL" id="LR586016">
    <property type="protein sequence ID" value="VIP01364.1"/>
    <property type="molecule type" value="Genomic_DNA"/>
</dbReference>
<evidence type="ECO:0000256" key="1">
    <source>
        <dbReference type="ARBA" id="ARBA00010211"/>
    </source>
</evidence>
<accession>A0A6C2YJ25</accession>
<evidence type="ECO:0000313" key="5">
    <source>
        <dbReference type="Proteomes" id="UP000464378"/>
    </source>
</evidence>
<keyword evidence="4" id="KW-0378">Hydrolase</keyword>
<feature type="domain" description="Fumarylacetoacetase-like C-terminal" evidence="3">
    <location>
        <begin position="104"/>
        <end position="284"/>
    </location>
</feature>
<dbReference type="KEGG" id="tim:GMBLW1_25960"/>
<name>A0A6C2YJ25_9BACT</name>
<dbReference type="Gene3D" id="3.90.850.10">
    <property type="entry name" value="Fumarylacetoacetase-like, C-terminal domain"/>
    <property type="match status" value="1"/>
</dbReference>
<keyword evidence="2" id="KW-0479">Metal-binding</keyword>
<dbReference type="Proteomes" id="UP000464378">
    <property type="component" value="Chromosome"/>
</dbReference>
<gene>
    <name evidence="4" type="ORF">GMBLW1_25960</name>
</gene>
<dbReference type="SUPFAM" id="SSF56529">
    <property type="entry name" value="FAH"/>
    <property type="match status" value="1"/>
</dbReference>
<dbReference type="AlphaFoldDB" id="A0A6C2YJ25"/>
<dbReference type="GO" id="GO:0046872">
    <property type="term" value="F:metal ion binding"/>
    <property type="evidence" value="ECO:0007669"/>
    <property type="project" value="UniProtKB-KW"/>
</dbReference>
<keyword evidence="5" id="KW-1185">Reference proteome</keyword>
<dbReference type="InParanoid" id="A0A6C2YJ25"/>
<dbReference type="InterPro" id="IPR011234">
    <property type="entry name" value="Fumarylacetoacetase-like_C"/>
</dbReference>
<dbReference type="InterPro" id="IPR036663">
    <property type="entry name" value="Fumarylacetoacetase_C_sf"/>
</dbReference>
<dbReference type="GO" id="GO:0044281">
    <property type="term" value="P:small molecule metabolic process"/>
    <property type="evidence" value="ECO:0007669"/>
    <property type="project" value="UniProtKB-ARBA"/>
</dbReference>
<sequence length="285" mass="30816">MQLAKVRRSTGDVHFGAIQNDQFHRFDGLADAPATLAALLHGPNPYATAKRLLEAAPTGESLSAFTLLAPIDEQEVWAAGVTYRRSKVAREEESVGAAQFYDKVYSAPRPELFFKATPARVIRPGDGVRVRSDSKWSVPEPEFALVVTPDLRIVGATIGNDMSARDIEGENPLYLPQAKIYDRSCSVGPVITLLEAMPKLPEVEIRLRIHRGGQLAFDGNTTLAALNRTPESLVEWLGKENAFPTGVILLTGTGIVPPDEFTLHIGDVITIGISGIGELVNPVVA</sequence>
<reference evidence="4" key="1">
    <citation type="submission" date="2019-04" db="EMBL/GenBank/DDBJ databases">
        <authorList>
            <consortium name="Science for Life Laboratories"/>
        </authorList>
    </citation>
    <scope>NUCLEOTIDE SEQUENCE</scope>
    <source>
        <strain evidence="4">MBLW1</strain>
    </source>
</reference>
<dbReference type="PANTHER" id="PTHR42796">
    <property type="entry name" value="FUMARYLACETOACETATE HYDROLASE DOMAIN-CONTAINING PROTEIN 2A-RELATED"/>
    <property type="match status" value="1"/>
</dbReference>
<organism evidence="4">
    <name type="scientific">Tuwongella immobilis</name>
    <dbReference type="NCBI Taxonomy" id="692036"/>
    <lineage>
        <taxon>Bacteria</taxon>
        <taxon>Pseudomonadati</taxon>
        <taxon>Planctomycetota</taxon>
        <taxon>Planctomycetia</taxon>
        <taxon>Gemmatales</taxon>
        <taxon>Gemmataceae</taxon>
        <taxon>Tuwongella</taxon>
    </lineage>
</organism>
<dbReference type="PANTHER" id="PTHR42796:SF7">
    <property type="entry name" value="2-DEHYDRO-3-DEOXY-D-ARABINONATE DEHYDRATASE"/>
    <property type="match status" value="1"/>
</dbReference>
<dbReference type="GO" id="GO:0016787">
    <property type="term" value="F:hydrolase activity"/>
    <property type="evidence" value="ECO:0007669"/>
    <property type="project" value="UniProtKB-KW"/>
</dbReference>